<accession>A0A9N8DF11</accession>
<comment type="caution">
    <text evidence="1">The sequence shown here is derived from an EMBL/GenBank/DDBJ whole genome shotgun (WGS) entry which is preliminary data.</text>
</comment>
<protein>
    <submittedName>
        <fullName evidence="1">Uncharacterized protein</fullName>
    </submittedName>
</protein>
<evidence type="ECO:0000313" key="1">
    <source>
        <dbReference type="EMBL" id="CAB9501577.1"/>
    </source>
</evidence>
<reference evidence="1" key="1">
    <citation type="submission" date="2020-06" db="EMBL/GenBank/DDBJ databases">
        <authorList>
            <consortium name="Plant Systems Biology data submission"/>
        </authorList>
    </citation>
    <scope>NUCLEOTIDE SEQUENCE</scope>
    <source>
        <strain evidence="1">D6</strain>
    </source>
</reference>
<sequence length="179" mass="19834">MQVEESADTIEPTISTCSAGGVDKAAAQAASPTAKEEIAVEKDALQTSAATKGKTAGDERDNVLLTVDETWKVAKYFFPGLMMKREAATFATHNDIQAYLRDDIDRKLREIEANDLDKYFALVKRENAAELCITLGMDEKYVRMRYGAVNAIHKELGFKSKTSTLTSLFHLIETLHIRG</sequence>
<evidence type="ECO:0000313" key="2">
    <source>
        <dbReference type="Proteomes" id="UP001153069"/>
    </source>
</evidence>
<gene>
    <name evidence="1" type="ORF">SEMRO_112_G055730.1</name>
</gene>
<proteinExistence type="predicted"/>
<dbReference type="Proteomes" id="UP001153069">
    <property type="component" value="Unassembled WGS sequence"/>
</dbReference>
<organism evidence="1 2">
    <name type="scientific">Seminavis robusta</name>
    <dbReference type="NCBI Taxonomy" id="568900"/>
    <lineage>
        <taxon>Eukaryota</taxon>
        <taxon>Sar</taxon>
        <taxon>Stramenopiles</taxon>
        <taxon>Ochrophyta</taxon>
        <taxon>Bacillariophyta</taxon>
        <taxon>Bacillariophyceae</taxon>
        <taxon>Bacillariophycidae</taxon>
        <taxon>Naviculales</taxon>
        <taxon>Naviculaceae</taxon>
        <taxon>Seminavis</taxon>
    </lineage>
</organism>
<name>A0A9N8DF11_9STRA</name>
<dbReference type="AlphaFoldDB" id="A0A9N8DF11"/>
<dbReference type="EMBL" id="CAICTM010000111">
    <property type="protein sequence ID" value="CAB9501577.1"/>
    <property type="molecule type" value="Genomic_DNA"/>
</dbReference>
<keyword evidence="2" id="KW-1185">Reference proteome</keyword>